<sequence>MPGRMEAAQARRGADEDSLTATLISSDTESEPDPNEGLPKYLKFRYPEAVVGKEIHSYWGHRLLEHTTSKGEILALKIDSPDGMDRLQAAMMHYAATHGVLAPKVRGVCGVVTKRSIARVMVSERVPGVSLASIWRGMSQADQESIKPQLRAQLGHMRTLTQSYIGRIGKERTRNVYNTTFSRHCGPFDTEEAFDTWCLRRLYGGNSSIGNGNEFWSARGESRRGNSFLPMAAYHRETSWWRGTPLWESLIGN</sequence>
<protein>
    <recommendedName>
        <fullName evidence="4">Aminoglycoside phosphotransferase domain-containing protein</fullName>
    </recommendedName>
</protein>
<organism evidence="2 3">
    <name type="scientific">Stachybotrys chlorohalonatus (strain IBT 40285)</name>
    <dbReference type="NCBI Taxonomy" id="1283841"/>
    <lineage>
        <taxon>Eukaryota</taxon>
        <taxon>Fungi</taxon>
        <taxon>Dikarya</taxon>
        <taxon>Ascomycota</taxon>
        <taxon>Pezizomycotina</taxon>
        <taxon>Sordariomycetes</taxon>
        <taxon>Hypocreomycetidae</taxon>
        <taxon>Hypocreales</taxon>
        <taxon>Stachybotryaceae</taxon>
        <taxon>Stachybotrys</taxon>
    </lineage>
</organism>
<evidence type="ECO:0000313" key="2">
    <source>
        <dbReference type="EMBL" id="KFA66204.1"/>
    </source>
</evidence>
<evidence type="ECO:0008006" key="4">
    <source>
        <dbReference type="Google" id="ProtNLM"/>
    </source>
</evidence>
<gene>
    <name evidence="2" type="ORF">S40285_05096</name>
</gene>
<dbReference type="EMBL" id="KL660471">
    <property type="protein sequence ID" value="KFA66204.1"/>
    <property type="molecule type" value="Genomic_DNA"/>
</dbReference>
<dbReference type="InterPro" id="IPR011009">
    <property type="entry name" value="Kinase-like_dom_sf"/>
</dbReference>
<dbReference type="AlphaFoldDB" id="A0A084QQG9"/>
<dbReference type="InParanoid" id="A0A084QQG9"/>
<dbReference type="Proteomes" id="UP000028524">
    <property type="component" value="Unassembled WGS sequence"/>
</dbReference>
<accession>A0A084QQG9</accession>
<dbReference type="HOGENOM" id="CLU_1099107_0_0_1"/>
<keyword evidence="3" id="KW-1185">Reference proteome</keyword>
<name>A0A084QQG9_STAC4</name>
<dbReference type="OrthoDB" id="5598852at2759"/>
<proteinExistence type="predicted"/>
<evidence type="ECO:0000256" key="1">
    <source>
        <dbReference type="SAM" id="MobiDB-lite"/>
    </source>
</evidence>
<reference evidence="2 3" key="1">
    <citation type="journal article" date="2014" name="BMC Genomics">
        <title>Comparative genome sequencing reveals chemotype-specific gene clusters in the toxigenic black mold Stachybotrys.</title>
        <authorList>
            <person name="Semeiks J."/>
            <person name="Borek D."/>
            <person name="Otwinowski Z."/>
            <person name="Grishin N.V."/>
        </authorList>
    </citation>
    <scope>NUCLEOTIDE SEQUENCE [LARGE SCALE GENOMIC DNA]</scope>
    <source>
        <strain evidence="2 3">IBT 40285</strain>
    </source>
</reference>
<dbReference type="SUPFAM" id="SSF56112">
    <property type="entry name" value="Protein kinase-like (PK-like)"/>
    <property type="match status" value="1"/>
</dbReference>
<evidence type="ECO:0000313" key="3">
    <source>
        <dbReference type="Proteomes" id="UP000028524"/>
    </source>
</evidence>
<feature type="region of interest" description="Disordered" evidence="1">
    <location>
        <begin position="1"/>
        <end position="38"/>
    </location>
</feature>